<gene>
    <name evidence="6" type="ORF">WKW77_26245</name>
</gene>
<dbReference type="SUPFAM" id="SSF46785">
    <property type="entry name" value="Winged helix' DNA-binding domain"/>
    <property type="match status" value="1"/>
</dbReference>
<dbReference type="SUPFAM" id="SSF53850">
    <property type="entry name" value="Periplasmic binding protein-like II"/>
    <property type="match status" value="1"/>
</dbReference>
<dbReference type="InterPro" id="IPR050176">
    <property type="entry name" value="LTTR"/>
</dbReference>
<dbReference type="Proteomes" id="UP001365846">
    <property type="component" value="Unassembled WGS sequence"/>
</dbReference>
<evidence type="ECO:0000256" key="3">
    <source>
        <dbReference type="ARBA" id="ARBA00023125"/>
    </source>
</evidence>
<feature type="domain" description="HTH lysR-type" evidence="5">
    <location>
        <begin position="2"/>
        <end position="58"/>
    </location>
</feature>
<dbReference type="Pfam" id="PF03466">
    <property type="entry name" value="LysR_substrate"/>
    <property type="match status" value="1"/>
</dbReference>
<name>A0ABU8VLR6_9BURK</name>
<dbReference type="InterPro" id="IPR005119">
    <property type="entry name" value="LysR_subst-bd"/>
</dbReference>
<keyword evidence="3" id="KW-0238">DNA-binding</keyword>
<evidence type="ECO:0000256" key="4">
    <source>
        <dbReference type="ARBA" id="ARBA00023163"/>
    </source>
</evidence>
<dbReference type="InterPro" id="IPR017685">
    <property type="entry name" value="ArgP"/>
</dbReference>
<reference evidence="6 7" key="1">
    <citation type="submission" date="2024-03" db="EMBL/GenBank/DDBJ databases">
        <title>Novel species of the genus Variovorax.</title>
        <authorList>
            <person name="Liu Q."/>
            <person name="Xin Y.-H."/>
        </authorList>
    </citation>
    <scope>NUCLEOTIDE SEQUENCE [LARGE SCALE GENOMIC DNA]</scope>
    <source>
        <strain evidence="6 7">KACC 18899</strain>
    </source>
</reference>
<dbReference type="PRINTS" id="PR00039">
    <property type="entry name" value="HTHLYSR"/>
</dbReference>
<evidence type="ECO:0000313" key="7">
    <source>
        <dbReference type="Proteomes" id="UP001365846"/>
    </source>
</evidence>
<comment type="caution">
    <text evidence="6">The sequence shown here is derived from an EMBL/GenBank/DDBJ whole genome shotgun (WGS) entry which is preliminary data.</text>
</comment>
<keyword evidence="2" id="KW-0805">Transcription regulation</keyword>
<comment type="similarity">
    <text evidence="1">Belongs to the LysR transcriptional regulatory family.</text>
</comment>
<dbReference type="Gene3D" id="3.40.190.290">
    <property type="match status" value="1"/>
</dbReference>
<dbReference type="PROSITE" id="PS50931">
    <property type="entry name" value="HTH_LYSR"/>
    <property type="match status" value="1"/>
</dbReference>
<dbReference type="RefSeq" id="WP_340359825.1">
    <property type="nucleotide sequence ID" value="NZ_JBBKZU010000013.1"/>
</dbReference>
<dbReference type="InterPro" id="IPR036390">
    <property type="entry name" value="WH_DNA-bd_sf"/>
</dbReference>
<dbReference type="InterPro" id="IPR036388">
    <property type="entry name" value="WH-like_DNA-bd_sf"/>
</dbReference>
<accession>A0ABU8VLR6</accession>
<dbReference type="Gene3D" id="1.10.10.10">
    <property type="entry name" value="Winged helix-like DNA-binding domain superfamily/Winged helix DNA-binding domain"/>
    <property type="match status" value="1"/>
</dbReference>
<dbReference type="InterPro" id="IPR000847">
    <property type="entry name" value="LysR_HTH_N"/>
</dbReference>
<protein>
    <submittedName>
        <fullName evidence="6">LysR family transcriptional regulator ArgP</fullName>
    </submittedName>
</protein>
<proteinExistence type="inferred from homology"/>
<evidence type="ECO:0000313" key="6">
    <source>
        <dbReference type="EMBL" id="MEJ8814604.1"/>
    </source>
</evidence>
<dbReference type="PANTHER" id="PTHR30579">
    <property type="entry name" value="TRANSCRIPTIONAL REGULATOR"/>
    <property type="match status" value="1"/>
</dbReference>
<dbReference type="NCBIfam" id="NF009888">
    <property type="entry name" value="PRK13348.1"/>
    <property type="match status" value="1"/>
</dbReference>
<keyword evidence="4" id="KW-0804">Transcription</keyword>
<evidence type="ECO:0000259" key="5">
    <source>
        <dbReference type="PROSITE" id="PS50931"/>
    </source>
</evidence>
<organism evidence="6 7">
    <name type="scientific">Variovorax ureilyticus</name>
    <dbReference type="NCBI Taxonomy" id="1836198"/>
    <lineage>
        <taxon>Bacteria</taxon>
        <taxon>Pseudomonadati</taxon>
        <taxon>Pseudomonadota</taxon>
        <taxon>Betaproteobacteria</taxon>
        <taxon>Burkholderiales</taxon>
        <taxon>Comamonadaceae</taxon>
        <taxon>Variovorax</taxon>
    </lineage>
</organism>
<evidence type="ECO:0000256" key="1">
    <source>
        <dbReference type="ARBA" id="ARBA00009437"/>
    </source>
</evidence>
<dbReference type="NCBIfam" id="TIGR03298">
    <property type="entry name" value="argP"/>
    <property type="match status" value="1"/>
</dbReference>
<dbReference type="Pfam" id="PF00126">
    <property type="entry name" value="HTH_1"/>
    <property type="match status" value="1"/>
</dbReference>
<keyword evidence="7" id="KW-1185">Reference proteome</keyword>
<dbReference type="EMBL" id="JBBKZU010000013">
    <property type="protein sequence ID" value="MEJ8814604.1"/>
    <property type="molecule type" value="Genomic_DNA"/>
</dbReference>
<dbReference type="NCBIfam" id="NF002964">
    <property type="entry name" value="PRK03635.1"/>
    <property type="match status" value="1"/>
</dbReference>
<evidence type="ECO:0000256" key="2">
    <source>
        <dbReference type="ARBA" id="ARBA00023015"/>
    </source>
</evidence>
<dbReference type="PANTHER" id="PTHR30579:SF2">
    <property type="entry name" value="HTH-TYPE TRANSCRIPTIONAL REGULATOR ARGP"/>
    <property type="match status" value="1"/>
</dbReference>
<sequence>MLDYSALSALAAVIREGSFDRAARALHVTPSAISQRIRLLEERVGCALVVRGQPCTATETGRRLCQHVDRVRLLEQALEGALPALAPEGAARVPLPVAVNADSLATWFAPAVAAFAADAPVLMEIAVDDQDHTAEWLRSGAVLAAVTGTARPAAGCDSRPLGVMRYVAAASPAFVARHFARGVGARSLAAAPSLVFNRKDTLQARWARRLCHRHVELPRHALPSSHAFVAASLAGMGWGLHPLALVAPHLREGSLVELVPDTPLDVPLHWQQARAASGLLDGLTRQLVAAARKALLPA</sequence>